<evidence type="ECO:0000256" key="1">
    <source>
        <dbReference type="PROSITE-ProRule" id="PRU00781"/>
    </source>
</evidence>
<dbReference type="GO" id="GO:0016308">
    <property type="term" value="F:1-phosphatidylinositol-4-phosphate 5-kinase activity"/>
    <property type="evidence" value="ECO:0007669"/>
    <property type="project" value="TreeGrafter"/>
</dbReference>
<dbReference type="EMBL" id="HG672443">
    <property type="protein sequence ID" value="CDJ26826.1"/>
    <property type="molecule type" value="Genomic_DNA"/>
</dbReference>
<feature type="domain" description="PIPK" evidence="2">
    <location>
        <begin position="1"/>
        <end position="110"/>
    </location>
</feature>
<reference evidence="3" key="2">
    <citation type="submission" date="2013-10" db="EMBL/GenBank/DDBJ databases">
        <authorList>
            <person name="Aslett M."/>
        </authorList>
    </citation>
    <scope>NUCLEOTIDE SEQUENCE</scope>
    <source>
        <strain evidence="3">Houghton</strain>
    </source>
</reference>
<dbReference type="PANTHER" id="PTHR23086:SF8">
    <property type="entry name" value="PHOSPHATIDYLINOSITOL 5-PHOSPHATE 4-KINASE, ISOFORM A"/>
    <property type="match status" value="1"/>
</dbReference>
<keyword evidence="4" id="KW-1185">Reference proteome</keyword>
<evidence type="ECO:0000313" key="3">
    <source>
        <dbReference type="EMBL" id="CDJ26826.1"/>
    </source>
</evidence>
<dbReference type="RefSeq" id="XP_013248119.1">
    <property type="nucleotide sequence ID" value="XM_013392665.1"/>
</dbReference>
<keyword evidence="1" id="KW-0067">ATP-binding</keyword>
<dbReference type="PANTHER" id="PTHR23086">
    <property type="entry name" value="PHOSPHATIDYLINOSITOL-4-PHOSPHATE 5-KINASE"/>
    <property type="match status" value="1"/>
</dbReference>
<dbReference type="Proteomes" id="UP000018050">
    <property type="component" value="Unassembled WGS sequence"/>
</dbReference>
<dbReference type="InterPro" id="IPR002498">
    <property type="entry name" value="PInositol-4-P-4/5-kinase_core"/>
</dbReference>
<sequence length="110" mass="12492">IDSFTVFDFLGFLLDEPLLLEVRHFPFVCSPLLSSSFVATFQDIAPDAFECAREVAGISDQDYRTSLCSTDFPFIEFQSNSKSGQFFFFSHDGKFLIKTISKAEVIQILR</sequence>
<keyword evidence="1" id="KW-0808">Transferase</keyword>
<dbReference type="OrthoDB" id="2129491at2759"/>
<keyword evidence="1" id="KW-0547">Nucleotide-binding</keyword>
<dbReference type="GO" id="GO:0005886">
    <property type="term" value="C:plasma membrane"/>
    <property type="evidence" value="ECO:0007669"/>
    <property type="project" value="TreeGrafter"/>
</dbReference>
<proteinExistence type="predicted"/>
<evidence type="ECO:0000259" key="2">
    <source>
        <dbReference type="PROSITE" id="PS51455"/>
    </source>
</evidence>
<dbReference type="Gene3D" id="3.30.800.10">
    <property type="entry name" value="Phosphatidylinositol Phosphate Kinase II Beta"/>
    <property type="match status" value="1"/>
</dbReference>
<gene>
    <name evidence="3" type="ORF">EAH_00066650</name>
</gene>
<dbReference type="Pfam" id="PF01504">
    <property type="entry name" value="PIP5K"/>
    <property type="match status" value="1"/>
</dbReference>
<accession>U6JPM1</accession>
<dbReference type="GO" id="GO:0046854">
    <property type="term" value="P:phosphatidylinositol phosphate biosynthetic process"/>
    <property type="evidence" value="ECO:0007669"/>
    <property type="project" value="TreeGrafter"/>
</dbReference>
<organism evidence="3 4">
    <name type="scientific">Eimeria acervulina</name>
    <name type="common">Coccidian parasite</name>
    <dbReference type="NCBI Taxonomy" id="5801"/>
    <lineage>
        <taxon>Eukaryota</taxon>
        <taxon>Sar</taxon>
        <taxon>Alveolata</taxon>
        <taxon>Apicomplexa</taxon>
        <taxon>Conoidasida</taxon>
        <taxon>Coccidia</taxon>
        <taxon>Eucoccidiorida</taxon>
        <taxon>Eimeriorina</taxon>
        <taxon>Eimeriidae</taxon>
        <taxon>Eimeria</taxon>
    </lineage>
</organism>
<dbReference type="GO" id="GO:0005524">
    <property type="term" value="F:ATP binding"/>
    <property type="evidence" value="ECO:0007669"/>
    <property type="project" value="UniProtKB-UniRule"/>
</dbReference>
<dbReference type="InterPro" id="IPR023610">
    <property type="entry name" value="PInositol-4/5-P-5/4-kinase"/>
</dbReference>
<dbReference type="PROSITE" id="PS51455">
    <property type="entry name" value="PIPK"/>
    <property type="match status" value="1"/>
</dbReference>
<dbReference type="InterPro" id="IPR027484">
    <property type="entry name" value="PInositol-4-P-5-kinase_N"/>
</dbReference>
<protein>
    <recommendedName>
        <fullName evidence="2">PIPK domain-containing protein</fullName>
    </recommendedName>
</protein>
<name>U6JPM1_EIMAC</name>
<evidence type="ECO:0000313" key="4">
    <source>
        <dbReference type="Proteomes" id="UP000018050"/>
    </source>
</evidence>
<dbReference type="SUPFAM" id="SSF56104">
    <property type="entry name" value="SAICAR synthase-like"/>
    <property type="match status" value="1"/>
</dbReference>
<keyword evidence="1" id="KW-0418">Kinase</keyword>
<dbReference type="GeneID" id="25274735"/>
<feature type="non-terminal residue" evidence="3">
    <location>
        <position position="1"/>
    </location>
</feature>
<dbReference type="VEuPathDB" id="ToxoDB:EAH_00066650"/>
<dbReference type="AlphaFoldDB" id="U6JPM1"/>
<reference evidence="3" key="1">
    <citation type="submission" date="2013-10" db="EMBL/GenBank/DDBJ databases">
        <title>Genomic analysis of the causative agents of coccidiosis in chickens.</title>
        <authorList>
            <person name="Reid A.J."/>
            <person name="Blake D."/>
            <person name="Billington K."/>
            <person name="Browne H."/>
            <person name="Dunn M."/>
            <person name="Hung S."/>
            <person name="Kawahara F."/>
            <person name="Miranda-Saavedra D."/>
            <person name="Mourier T."/>
            <person name="Nagra H."/>
            <person name="Otto T.D."/>
            <person name="Rawlings N."/>
            <person name="Sanchez A."/>
            <person name="Sanders M."/>
            <person name="Subramaniam C."/>
            <person name="Tay Y."/>
            <person name="Dear P."/>
            <person name="Doerig C."/>
            <person name="Gruber A."/>
            <person name="Parkinson J."/>
            <person name="Shirley M."/>
            <person name="Wan K.L."/>
            <person name="Berriman M."/>
            <person name="Tomley F."/>
            <person name="Pain A."/>
        </authorList>
    </citation>
    <scope>NUCLEOTIDE SEQUENCE</scope>
    <source>
        <strain evidence="3">Houghton</strain>
    </source>
</reference>